<dbReference type="AlphaFoldDB" id="X8JFD7"/>
<protein>
    <submittedName>
        <fullName evidence="2">Protease rh-p3, putative</fullName>
    </submittedName>
</protein>
<feature type="signal peptide" evidence="1">
    <location>
        <begin position="1"/>
        <end position="17"/>
    </location>
</feature>
<dbReference type="GO" id="GO:0008233">
    <property type="term" value="F:peptidase activity"/>
    <property type="evidence" value="ECO:0007669"/>
    <property type="project" value="UniProtKB-KW"/>
</dbReference>
<evidence type="ECO:0000256" key="1">
    <source>
        <dbReference type="SAM" id="SignalP"/>
    </source>
</evidence>
<keyword evidence="2" id="KW-0378">Hydrolase</keyword>
<dbReference type="EMBL" id="JATN01000318">
    <property type="protein sequence ID" value="EUC62452.1"/>
    <property type="molecule type" value="Genomic_DNA"/>
</dbReference>
<evidence type="ECO:0000313" key="3">
    <source>
        <dbReference type="Proteomes" id="UP000030108"/>
    </source>
</evidence>
<feature type="chain" id="PRO_5004987371" evidence="1">
    <location>
        <begin position="18"/>
        <end position="77"/>
    </location>
</feature>
<keyword evidence="2" id="KW-0645">Protease</keyword>
<dbReference type="GO" id="GO:0006508">
    <property type="term" value="P:proteolysis"/>
    <property type="evidence" value="ECO:0007669"/>
    <property type="project" value="UniProtKB-KW"/>
</dbReference>
<proteinExistence type="predicted"/>
<gene>
    <name evidence="2" type="ORF">RSOL_420550</name>
</gene>
<evidence type="ECO:0000313" key="2">
    <source>
        <dbReference type="EMBL" id="EUC62452.1"/>
    </source>
</evidence>
<dbReference type="Proteomes" id="UP000030108">
    <property type="component" value="Unassembled WGS sequence"/>
</dbReference>
<reference evidence="3" key="1">
    <citation type="journal article" date="2014" name="Genome Announc.">
        <title>Draft genome sequence of the plant-pathogenic soil fungus Rhizoctonia solani anastomosis group 3 strain Rhs1AP.</title>
        <authorList>
            <person name="Cubeta M.A."/>
            <person name="Thomas E."/>
            <person name="Dean R.A."/>
            <person name="Jabaji S."/>
            <person name="Neate S.M."/>
            <person name="Tavantzis S."/>
            <person name="Toda T."/>
            <person name="Vilgalys R."/>
            <person name="Bharathan N."/>
            <person name="Fedorova-Abrams N."/>
            <person name="Pakala S.B."/>
            <person name="Pakala S.M."/>
            <person name="Zafar N."/>
            <person name="Joardar V."/>
            <person name="Losada L."/>
            <person name="Nierman W.C."/>
        </authorList>
    </citation>
    <scope>NUCLEOTIDE SEQUENCE [LARGE SCALE GENOMIC DNA]</scope>
    <source>
        <strain evidence="3">AG-3</strain>
    </source>
</reference>
<feature type="non-terminal residue" evidence="2">
    <location>
        <position position="77"/>
    </location>
</feature>
<comment type="caution">
    <text evidence="2">The sequence shown here is derived from an EMBL/GenBank/DDBJ whole genome shotgun (WGS) entry which is preliminary data.</text>
</comment>
<organism evidence="2 3">
    <name type="scientific">Rhizoctonia solani AG-3 Rhs1AP</name>
    <dbReference type="NCBI Taxonomy" id="1086054"/>
    <lineage>
        <taxon>Eukaryota</taxon>
        <taxon>Fungi</taxon>
        <taxon>Dikarya</taxon>
        <taxon>Basidiomycota</taxon>
        <taxon>Agaricomycotina</taxon>
        <taxon>Agaricomycetes</taxon>
        <taxon>Cantharellales</taxon>
        <taxon>Ceratobasidiaceae</taxon>
        <taxon>Rhizoctonia</taxon>
    </lineage>
</organism>
<keyword evidence="1" id="KW-0732">Signal</keyword>
<accession>X8JFD7</accession>
<sequence length="77" mass="8072">MITVAVAAVLLVVPALGSPLSTSTEPLIRGNVGLNLAPIVSHPTAEQAIIPNQYIIVVLKPEATLDDLNSSALQEFR</sequence>
<name>X8JFD7_9AGAM</name>